<keyword evidence="2" id="KW-0813">Transport</keyword>
<evidence type="ECO:0000313" key="7">
    <source>
        <dbReference type="Proteomes" id="UP001344906"/>
    </source>
</evidence>
<evidence type="ECO:0000256" key="3">
    <source>
        <dbReference type="ARBA" id="ARBA00022741"/>
    </source>
</evidence>
<evidence type="ECO:0000259" key="5">
    <source>
        <dbReference type="PROSITE" id="PS50893"/>
    </source>
</evidence>
<accession>A0ABQ6FN57</accession>
<comment type="caution">
    <text evidence="6">The sequence shown here is derived from an EMBL/GenBank/DDBJ whole genome shotgun (WGS) entry which is preliminary data.</text>
</comment>
<dbReference type="SUPFAM" id="SSF52540">
    <property type="entry name" value="P-loop containing nucleoside triphosphate hydrolases"/>
    <property type="match status" value="1"/>
</dbReference>
<keyword evidence="3" id="KW-0547">Nucleotide-binding</keyword>
<gene>
    <name evidence="6" type="primary">yhaQ</name>
    <name evidence="6" type="ORF">KDH_06750</name>
</gene>
<protein>
    <submittedName>
        <fullName evidence="6">ABC transporter ATP-binding protein YhaQ</fullName>
    </submittedName>
</protein>
<evidence type="ECO:0000256" key="1">
    <source>
        <dbReference type="ARBA" id="ARBA00005417"/>
    </source>
</evidence>
<name>A0ABQ6FN57_9CHLR</name>
<dbReference type="EMBL" id="BSRI01000001">
    <property type="protein sequence ID" value="GLV53824.1"/>
    <property type="molecule type" value="Genomic_DNA"/>
</dbReference>
<dbReference type="GO" id="GO:0005524">
    <property type="term" value="F:ATP binding"/>
    <property type="evidence" value="ECO:0007669"/>
    <property type="project" value="UniProtKB-KW"/>
</dbReference>
<dbReference type="SMART" id="SM00382">
    <property type="entry name" value="AAA"/>
    <property type="match status" value="1"/>
</dbReference>
<evidence type="ECO:0000256" key="4">
    <source>
        <dbReference type="ARBA" id="ARBA00022840"/>
    </source>
</evidence>
<dbReference type="InterPro" id="IPR003439">
    <property type="entry name" value="ABC_transporter-like_ATP-bd"/>
</dbReference>
<proteinExistence type="inferred from homology"/>
<sequence length="310" mass="35125">MGLVVDTISKSFGQFQAVKDLSMEVKEGALFGLLGANGAGKTTTMRMVLDIFRPDRGQITWNGKDVREIPRRELGYLPEERGLYSKMSVEEQLLFLAQLNGLSKRDAKSAMDEWLERFQINANRKKKIEDLSKGNQQKIQFLATILHNPSILIMDEPFSGLDPVNAIVLKDAFLEMHRRGKTIIFSTHQLDQVEEMCEDIVIMNKGEAVVKGSVQEVRRQHGRNIVRLKLENDPQALWLDDMDGVQITKRRQDYIEMQIRADLNPNVILEAALQHSGQINRFELAEPSLTDIFIERVGNIALPDAPTTVA</sequence>
<dbReference type="InterPro" id="IPR027417">
    <property type="entry name" value="P-loop_NTPase"/>
</dbReference>
<dbReference type="PROSITE" id="PS50893">
    <property type="entry name" value="ABC_TRANSPORTER_2"/>
    <property type="match status" value="1"/>
</dbReference>
<organism evidence="6 7">
    <name type="scientific">Dictyobacter halimunensis</name>
    <dbReference type="NCBI Taxonomy" id="3026934"/>
    <lineage>
        <taxon>Bacteria</taxon>
        <taxon>Bacillati</taxon>
        <taxon>Chloroflexota</taxon>
        <taxon>Ktedonobacteria</taxon>
        <taxon>Ktedonobacterales</taxon>
        <taxon>Dictyobacteraceae</taxon>
        <taxon>Dictyobacter</taxon>
    </lineage>
</organism>
<dbReference type="PANTHER" id="PTHR43335">
    <property type="entry name" value="ABC TRANSPORTER, ATP-BINDING PROTEIN"/>
    <property type="match status" value="1"/>
</dbReference>
<dbReference type="InterPro" id="IPR025302">
    <property type="entry name" value="DrrA1/2-like_C"/>
</dbReference>
<reference evidence="6 7" key="1">
    <citation type="submission" date="2023-02" db="EMBL/GenBank/DDBJ databases">
        <title>Dictyobacter halimunensis sp. nov., a new member of the class Ktedonobacteria from forest soil in a geothermal area.</title>
        <authorList>
            <person name="Rachmania M.K."/>
            <person name="Ningsih F."/>
            <person name="Sakai Y."/>
            <person name="Yabe S."/>
            <person name="Yokota A."/>
            <person name="Sjamsuridzal W."/>
        </authorList>
    </citation>
    <scope>NUCLEOTIDE SEQUENCE [LARGE SCALE GENOMIC DNA]</scope>
    <source>
        <strain evidence="6 7">S3.2.2.5</strain>
    </source>
</reference>
<dbReference type="InterPro" id="IPR017871">
    <property type="entry name" value="ABC_transporter-like_CS"/>
</dbReference>
<keyword evidence="7" id="KW-1185">Reference proteome</keyword>
<dbReference type="Pfam" id="PF00005">
    <property type="entry name" value="ABC_tran"/>
    <property type="match status" value="1"/>
</dbReference>
<comment type="similarity">
    <text evidence="1">Belongs to the ABC transporter superfamily.</text>
</comment>
<keyword evidence="4 6" id="KW-0067">ATP-binding</keyword>
<feature type="domain" description="ABC transporter" evidence="5">
    <location>
        <begin position="3"/>
        <end position="230"/>
    </location>
</feature>
<dbReference type="Pfam" id="PF13732">
    <property type="entry name" value="DrrA1-3_C"/>
    <property type="match status" value="1"/>
</dbReference>
<dbReference type="Gene3D" id="3.40.50.300">
    <property type="entry name" value="P-loop containing nucleotide triphosphate hydrolases"/>
    <property type="match status" value="1"/>
</dbReference>
<dbReference type="PANTHER" id="PTHR43335:SF4">
    <property type="entry name" value="ABC TRANSPORTER, ATP-BINDING PROTEIN"/>
    <property type="match status" value="1"/>
</dbReference>
<evidence type="ECO:0000256" key="2">
    <source>
        <dbReference type="ARBA" id="ARBA00022448"/>
    </source>
</evidence>
<evidence type="ECO:0000313" key="6">
    <source>
        <dbReference type="EMBL" id="GLV53824.1"/>
    </source>
</evidence>
<dbReference type="Proteomes" id="UP001344906">
    <property type="component" value="Unassembled WGS sequence"/>
</dbReference>
<dbReference type="PROSITE" id="PS00211">
    <property type="entry name" value="ABC_TRANSPORTER_1"/>
    <property type="match status" value="1"/>
</dbReference>
<dbReference type="InterPro" id="IPR003593">
    <property type="entry name" value="AAA+_ATPase"/>
</dbReference>
<dbReference type="RefSeq" id="WP_338247536.1">
    <property type="nucleotide sequence ID" value="NZ_BSRI01000001.1"/>
</dbReference>